<gene>
    <name evidence="2" type="ORF">QFW80_01040</name>
</gene>
<dbReference type="Proteomes" id="UP001156831">
    <property type="component" value="Unassembled WGS sequence"/>
</dbReference>
<keyword evidence="1" id="KW-0732">Signal</keyword>
<protein>
    <submittedName>
        <fullName evidence="2">Uncharacterized protein</fullName>
    </submittedName>
</protein>
<keyword evidence="3" id="KW-1185">Reference proteome</keyword>
<evidence type="ECO:0000313" key="3">
    <source>
        <dbReference type="Proteomes" id="UP001156831"/>
    </source>
</evidence>
<organism evidence="2 3">
    <name type="scientific">Luteimonas rhizosphaericola</name>
    <dbReference type="NCBI Taxonomy" id="3042024"/>
    <lineage>
        <taxon>Bacteria</taxon>
        <taxon>Pseudomonadati</taxon>
        <taxon>Pseudomonadota</taxon>
        <taxon>Gammaproteobacteria</taxon>
        <taxon>Lysobacterales</taxon>
        <taxon>Lysobacteraceae</taxon>
        <taxon>Luteimonas</taxon>
    </lineage>
</organism>
<dbReference type="RefSeq" id="WP_280599103.1">
    <property type="nucleotide sequence ID" value="NZ_JARXRN010000015.1"/>
</dbReference>
<comment type="caution">
    <text evidence="2">The sequence shown here is derived from an EMBL/GenBank/DDBJ whole genome shotgun (WGS) entry which is preliminary data.</text>
</comment>
<feature type="signal peptide" evidence="1">
    <location>
        <begin position="1"/>
        <end position="20"/>
    </location>
</feature>
<evidence type="ECO:0000256" key="1">
    <source>
        <dbReference type="SAM" id="SignalP"/>
    </source>
</evidence>
<name>A0ABT6JF75_9GAMM</name>
<dbReference type="EMBL" id="JARXRN010000015">
    <property type="protein sequence ID" value="MDH5829110.1"/>
    <property type="molecule type" value="Genomic_DNA"/>
</dbReference>
<feature type="chain" id="PRO_5046665138" evidence="1">
    <location>
        <begin position="21"/>
        <end position="146"/>
    </location>
</feature>
<accession>A0ABT6JF75</accession>
<sequence length="146" mass="16311">MTMKHWLAAAALCLPAGAFAQSAGRCPELPAGSGLAWETAAGDDFLFCKAMREDGQQAFSVMLRAESPFRERFRLREEEAVIDGHEVRWYRGELAVQNALVRETLVELDDELTAHIMVRVDNEQQLADSLRQAEGLRFSDTRIGSN</sequence>
<evidence type="ECO:0000313" key="2">
    <source>
        <dbReference type="EMBL" id="MDH5829110.1"/>
    </source>
</evidence>
<proteinExistence type="predicted"/>
<reference evidence="2 3" key="1">
    <citation type="submission" date="2023-04" db="EMBL/GenBank/DDBJ databases">
        <title>Luteimonas sp. M1R5S18.</title>
        <authorList>
            <person name="Sun J.-Q."/>
        </authorList>
    </citation>
    <scope>NUCLEOTIDE SEQUENCE [LARGE SCALE GENOMIC DNA]</scope>
    <source>
        <strain evidence="2 3">M1R5S18</strain>
    </source>
</reference>